<evidence type="ECO:0000256" key="1">
    <source>
        <dbReference type="SAM" id="MobiDB-lite"/>
    </source>
</evidence>
<dbReference type="CDD" id="cd00085">
    <property type="entry name" value="HNHc"/>
    <property type="match status" value="1"/>
</dbReference>
<dbReference type="AlphaFoldDB" id="A0A7W7K6P8"/>
<feature type="compositionally biased region" description="Basic and acidic residues" evidence="1">
    <location>
        <begin position="8"/>
        <end position="21"/>
    </location>
</feature>
<organism evidence="3 4">
    <name type="scientific">Novosphingobium chloroacetimidivorans</name>
    <dbReference type="NCBI Taxonomy" id="1428314"/>
    <lineage>
        <taxon>Bacteria</taxon>
        <taxon>Pseudomonadati</taxon>
        <taxon>Pseudomonadota</taxon>
        <taxon>Alphaproteobacteria</taxon>
        <taxon>Sphingomonadales</taxon>
        <taxon>Sphingomonadaceae</taxon>
        <taxon>Novosphingobium</taxon>
    </lineage>
</organism>
<keyword evidence="4" id="KW-1185">Reference proteome</keyword>
<keyword evidence="3" id="KW-0540">Nuclease</keyword>
<dbReference type="GO" id="GO:0008270">
    <property type="term" value="F:zinc ion binding"/>
    <property type="evidence" value="ECO:0007669"/>
    <property type="project" value="InterPro"/>
</dbReference>
<dbReference type="GO" id="GO:0004519">
    <property type="term" value="F:endonuclease activity"/>
    <property type="evidence" value="ECO:0007669"/>
    <property type="project" value="UniProtKB-KW"/>
</dbReference>
<keyword evidence="3" id="KW-0255">Endonuclease</keyword>
<dbReference type="Gene3D" id="1.10.30.50">
    <property type="match status" value="1"/>
</dbReference>
<evidence type="ECO:0000313" key="4">
    <source>
        <dbReference type="Proteomes" id="UP000555448"/>
    </source>
</evidence>
<evidence type="ECO:0000259" key="2">
    <source>
        <dbReference type="Pfam" id="PF01844"/>
    </source>
</evidence>
<protein>
    <submittedName>
        <fullName evidence="3">5-methylcytosine-specific restriction endonuclease McrA</fullName>
    </submittedName>
</protein>
<dbReference type="Proteomes" id="UP000555448">
    <property type="component" value="Unassembled WGS sequence"/>
</dbReference>
<sequence>MTQATIADHIKPKAEGGTDDRENYQPICDLCHVLKTAAEAKRAKARKA</sequence>
<feature type="region of interest" description="Disordered" evidence="1">
    <location>
        <begin position="1"/>
        <end position="21"/>
    </location>
</feature>
<accession>A0A7W7K6P8</accession>
<evidence type="ECO:0000313" key="3">
    <source>
        <dbReference type="EMBL" id="MBB4857186.1"/>
    </source>
</evidence>
<gene>
    <name evidence="3" type="ORF">HNO88_000493</name>
</gene>
<dbReference type="Pfam" id="PF01844">
    <property type="entry name" value="HNH"/>
    <property type="match status" value="1"/>
</dbReference>
<dbReference type="InterPro" id="IPR002711">
    <property type="entry name" value="HNH"/>
</dbReference>
<reference evidence="3 4" key="1">
    <citation type="submission" date="2020-08" db="EMBL/GenBank/DDBJ databases">
        <title>Functional genomics of gut bacteria from endangered species of beetles.</title>
        <authorList>
            <person name="Carlos-Shanley C."/>
        </authorList>
    </citation>
    <scope>NUCLEOTIDE SEQUENCE [LARGE SCALE GENOMIC DNA]</scope>
    <source>
        <strain evidence="3 4">S00245</strain>
    </source>
</reference>
<proteinExistence type="predicted"/>
<dbReference type="EMBL" id="JACHLR010000002">
    <property type="protein sequence ID" value="MBB4857186.1"/>
    <property type="molecule type" value="Genomic_DNA"/>
</dbReference>
<comment type="caution">
    <text evidence="3">The sequence shown here is derived from an EMBL/GenBank/DDBJ whole genome shotgun (WGS) entry which is preliminary data.</text>
</comment>
<name>A0A7W7K6P8_9SPHN</name>
<dbReference type="GO" id="GO:0003676">
    <property type="term" value="F:nucleic acid binding"/>
    <property type="evidence" value="ECO:0007669"/>
    <property type="project" value="InterPro"/>
</dbReference>
<feature type="domain" description="HNH" evidence="2">
    <location>
        <begin position="5"/>
        <end position="37"/>
    </location>
</feature>
<keyword evidence="3" id="KW-0378">Hydrolase</keyword>
<dbReference type="InterPro" id="IPR003615">
    <property type="entry name" value="HNH_nuc"/>
</dbReference>